<evidence type="ECO:0000313" key="1">
    <source>
        <dbReference type="EMBL" id="KAK8994197.1"/>
    </source>
</evidence>
<proteinExistence type="predicted"/>
<protein>
    <submittedName>
        <fullName evidence="1">Uncharacterized protein</fullName>
    </submittedName>
</protein>
<gene>
    <name evidence="1" type="ORF">V6N11_045305</name>
</gene>
<evidence type="ECO:0000313" key="2">
    <source>
        <dbReference type="Proteomes" id="UP001396334"/>
    </source>
</evidence>
<reference evidence="1 2" key="1">
    <citation type="journal article" date="2024" name="G3 (Bethesda)">
        <title>Genome assembly of Hibiscus sabdariffa L. provides insights into metabolisms of medicinal natural products.</title>
        <authorList>
            <person name="Kim T."/>
        </authorList>
    </citation>
    <scope>NUCLEOTIDE SEQUENCE [LARGE SCALE GENOMIC DNA]</scope>
    <source>
        <strain evidence="1">TK-2024</strain>
        <tissue evidence="1">Old leaves</tissue>
    </source>
</reference>
<dbReference type="EMBL" id="JBBPBN010000047">
    <property type="protein sequence ID" value="KAK8994197.1"/>
    <property type="molecule type" value="Genomic_DNA"/>
</dbReference>
<name>A0ABR2Q0I7_9ROSI</name>
<keyword evidence="2" id="KW-1185">Reference proteome</keyword>
<dbReference type="Proteomes" id="UP001396334">
    <property type="component" value="Unassembled WGS sequence"/>
</dbReference>
<organism evidence="1 2">
    <name type="scientific">Hibiscus sabdariffa</name>
    <name type="common">roselle</name>
    <dbReference type="NCBI Taxonomy" id="183260"/>
    <lineage>
        <taxon>Eukaryota</taxon>
        <taxon>Viridiplantae</taxon>
        <taxon>Streptophyta</taxon>
        <taxon>Embryophyta</taxon>
        <taxon>Tracheophyta</taxon>
        <taxon>Spermatophyta</taxon>
        <taxon>Magnoliopsida</taxon>
        <taxon>eudicotyledons</taxon>
        <taxon>Gunneridae</taxon>
        <taxon>Pentapetalae</taxon>
        <taxon>rosids</taxon>
        <taxon>malvids</taxon>
        <taxon>Malvales</taxon>
        <taxon>Malvaceae</taxon>
        <taxon>Malvoideae</taxon>
        <taxon>Hibiscus</taxon>
    </lineage>
</organism>
<sequence length="90" mass="10467">MNYWDGGVGVEKKQPMDKNFRSSVLLCFTHWMVTDLAYHMKSQKQPWDEVEFQTDLNSFVTAVGVVRSPLLSLLLYKYSDRSKLEFGSQL</sequence>
<accession>A0ABR2Q0I7</accession>
<comment type="caution">
    <text evidence="1">The sequence shown here is derived from an EMBL/GenBank/DDBJ whole genome shotgun (WGS) entry which is preliminary data.</text>
</comment>